<dbReference type="GO" id="GO:0005576">
    <property type="term" value="C:extracellular region"/>
    <property type="evidence" value="ECO:0007669"/>
    <property type="project" value="UniProtKB-SubCell"/>
</dbReference>
<evidence type="ECO:0000256" key="3">
    <source>
        <dbReference type="ARBA" id="ARBA00022690"/>
    </source>
</evidence>
<gene>
    <name evidence="8" type="ORF">GDO54_008660</name>
</gene>
<organism evidence="8 9">
    <name type="scientific">Pyxicephalus adspersus</name>
    <name type="common">African bullfrog</name>
    <dbReference type="NCBI Taxonomy" id="30357"/>
    <lineage>
        <taxon>Eukaryota</taxon>
        <taxon>Metazoa</taxon>
        <taxon>Chordata</taxon>
        <taxon>Craniata</taxon>
        <taxon>Vertebrata</taxon>
        <taxon>Euteleostomi</taxon>
        <taxon>Amphibia</taxon>
        <taxon>Batrachia</taxon>
        <taxon>Anura</taxon>
        <taxon>Neobatrachia</taxon>
        <taxon>Ranoidea</taxon>
        <taxon>Pyxicephalidae</taxon>
        <taxon>Pyxicephalinae</taxon>
        <taxon>Pyxicephalus</taxon>
    </lineage>
</organism>
<sequence>MEPKLARIILFCTLVAVLLRVPQPEAAEAPKCHLYELPGCPRNFKPVCGTDGKSYSNECMLCALNRENRQKVQIKSPHEC</sequence>
<evidence type="ECO:0000313" key="9">
    <source>
        <dbReference type="Proteomes" id="UP001181693"/>
    </source>
</evidence>
<accession>A0AAV3AMD0</accession>
<protein>
    <recommendedName>
        <fullName evidence="7">Kazal-like domain-containing protein</fullName>
    </recommendedName>
</protein>
<reference evidence="8" key="1">
    <citation type="thesis" date="2020" institute="ProQuest LLC" country="789 East Eisenhower Parkway, Ann Arbor, MI, USA">
        <title>Comparative Genomics and Chromosome Evolution.</title>
        <authorList>
            <person name="Mudd A.B."/>
        </authorList>
    </citation>
    <scope>NUCLEOTIDE SEQUENCE</scope>
    <source>
        <strain evidence="8">1538</strain>
        <tissue evidence="8">Blood</tissue>
    </source>
</reference>
<keyword evidence="5" id="KW-1015">Disulfide bond</keyword>
<dbReference type="PRINTS" id="PR00290">
    <property type="entry name" value="KAZALINHBTR"/>
</dbReference>
<evidence type="ECO:0000313" key="8">
    <source>
        <dbReference type="EMBL" id="DBA28273.1"/>
    </source>
</evidence>
<dbReference type="EMBL" id="DYDO01000003">
    <property type="protein sequence ID" value="DBA28273.1"/>
    <property type="molecule type" value="Genomic_DNA"/>
</dbReference>
<dbReference type="InterPro" id="IPR002350">
    <property type="entry name" value="Kazal_dom"/>
</dbReference>
<name>A0AAV3AMD0_PYXAD</name>
<dbReference type="Gene3D" id="3.30.60.30">
    <property type="match status" value="1"/>
</dbReference>
<dbReference type="PANTHER" id="PTHR21312:SF28">
    <property type="entry name" value="OVOINHIBITOR-RELATED"/>
    <property type="match status" value="1"/>
</dbReference>
<feature type="domain" description="Kazal-like" evidence="7">
    <location>
        <begin position="26"/>
        <end position="80"/>
    </location>
</feature>
<dbReference type="GO" id="GO:0004867">
    <property type="term" value="F:serine-type endopeptidase inhibitor activity"/>
    <property type="evidence" value="ECO:0007669"/>
    <property type="project" value="UniProtKB-KW"/>
</dbReference>
<dbReference type="PROSITE" id="PS51465">
    <property type="entry name" value="KAZAL_2"/>
    <property type="match status" value="1"/>
</dbReference>
<keyword evidence="2" id="KW-0964">Secreted</keyword>
<keyword evidence="6" id="KW-0732">Signal</keyword>
<feature type="chain" id="PRO_5043618254" description="Kazal-like domain-containing protein" evidence="6">
    <location>
        <begin position="27"/>
        <end position="80"/>
    </location>
</feature>
<dbReference type="PANTHER" id="PTHR21312">
    <property type="entry name" value="SERINE PROTEASE INHIBITOR"/>
    <property type="match status" value="1"/>
</dbReference>
<evidence type="ECO:0000256" key="4">
    <source>
        <dbReference type="ARBA" id="ARBA00022900"/>
    </source>
</evidence>
<feature type="signal peptide" evidence="6">
    <location>
        <begin position="1"/>
        <end position="26"/>
    </location>
</feature>
<keyword evidence="4" id="KW-0722">Serine protease inhibitor</keyword>
<dbReference type="PROSITE" id="PS00282">
    <property type="entry name" value="KAZAL_1"/>
    <property type="match status" value="1"/>
</dbReference>
<dbReference type="SMART" id="SM00280">
    <property type="entry name" value="KAZAL"/>
    <property type="match status" value="1"/>
</dbReference>
<keyword evidence="3" id="KW-0646">Protease inhibitor</keyword>
<evidence type="ECO:0000256" key="1">
    <source>
        <dbReference type="ARBA" id="ARBA00004613"/>
    </source>
</evidence>
<comment type="subcellular location">
    <subcellularLocation>
        <location evidence="1">Secreted</location>
    </subcellularLocation>
</comment>
<proteinExistence type="predicted"/>
<evidence type="ECO:0000256" key="5">
    <source>
        <dbReference type="ARBA" id="ARBA00023157"/>
    </source>
</evidence>
<dbReference type="InterPro" id="IPR001239">
    <property type="entry name" value="Prot_inh_Kazal-m"/>
</dbReference>
<evidence type="ECO:0000256" key="2">
    <source>
        <dbReference type="ARBA" id="ARBA00022525"/>
    </source>
</evidence>
<evidence type="ECO:0000259" key="7">
    <source>
        <dbReference type="PROSITE" id="PS51465"/>
    </source>
</evidence>
<dbReference type="InterPro" id="IPR036058">
    <property type="entry name" value="Kazal_dom_sf"/>
</dbReference>
<dbReference type="Pfam" id="PF00050">
    <property type="entry name" value="Kazal_1"/>
    <property type="match status" value="1"/>
</dbReference>
<comment type="caution">
    <text evidence="8">The sequence shown here is derived from an EMBL/GenBank/DDBJ whole genome shotgun (WGS) entry which is preliminary data.</text>
</comment>
<dbReference type="SUPFAM" id="SSF100895">
    <property type="entry name" value="Kazal-type serine protease inhibitors"/>
    <property type="match status" value="1"/>
</dbReference>
<evidence type="ECO:0000256" key="6">
    <source>
        <dbReference type="SAM" id="SignalP"/>
    </source>
</evidence>
<keyword evidence="9" id="KW-1185">Reference proteome</keyword>
<dbReference type="Proteomes" id="UP001181693">
    <property type="component" value="Unassembled WGS sequence"/>
</dbReference>
<dbReference type="CDD" id="cd01327">
    <property type="entry name" value="KAZAL_PSTI"/>
    <property type="match status" value="1"/>
</dbReference>
<dbReference type="FunFam" id="3.30.60.30:FF:000031">
    <property type="entry name" value="Serine protease inhibitor Kazal-type 2"/>
    <property type="match status" value="1"/>
</dbReference>
<dbReference type="AlphaFoldDB" id="A0AAV3AMD0"/>